<keyword evidence="4 6" id="KW-0472">Membrane</keyword>
<proteinExistence type="predicted"/>
<evidence type="ECO:0000256" key="2">
    <source>
        <dbReference type="ARBA" id="ARBA00022692"/>
    </source>
</evidence>
<keyword evidence="3 6" id="KW-1133">Transmembrane helix</keyword>
<dbReference type="GO" id="GO:0016020">
    <property type="term" value="C:membrane"/>
    <property type="evidence" value="ECO:0007669"/>
    <property type="project" value="UniProtKB-SubCell"/>
</dbReference>
<dbReference type="AlphaFoldDB" id="A0A9W7CD63"/>
<evidence type="ECO:0000256" key="4">
    <source>
        <dbReference type="ARBA" id="ARBA00023136"/>
    </source>
</evidence>
<feature type="transmembrane region" description="Helical" evidence="6">
    <location>
        <begin position="399"/>
        <end position="425"/>
    </location>
</feature>
<dbReference type="InterPro" id="IPR051843">
    <property type="entry name" value="CPA1_transporter"/>
</dbReference>
<evidence type="ECO:0000256" key="6">
    <source>
        <dbReference type="SAM" id="Phobius"/>
    </source>
</evidence>
<dbReference type="EMBL" id="BRXW01000100">
    <property type="protein sequence ID" value="GMI06513.1"/>
    <property type="molecule type" value="Genomic_DNA"/>
</dbReference>
<evidence type="ECO:0000256" key="5">
    <source>
        <dbReference type="SAM" id="MobiDB-lite"/>
    </source>
</evidence>
<dbReference type="Proteomes" id="UP001165122">
    <property type="component" value="Unassembled WGS sequence"/>
</dbReference>
<feature type="transmembrane region" description="Helical" evidence="6">
    <location>
        <begin position="107"/>
        <end position="125"/>
    </location>
</feature>
<evidence type="ECO:0000259" key="7">
    <source>
        <dbReference type="Pfam" id="PF00999"/>
    </source>
</evidence>
<feature type="transmembrane region" description="Helical" evidence="6">
    <location>
        <begin position="228"/>
        <end position="251"/>
    </location>
</feature>
<feature type="transmembrane region" description="Helical" evidence="6">
    <location>
        <begin position="510"/>
        <end position="529"/>
    </location>
</feature>
<feature type="transmembrane region" description="Helical" evidence="6">
    <location>
        <begin position="361"/>
        <end position="378"/>
    </location>
</feature>
<keyword evidence="9" id="KW-1185">Reference proteome</keyword>
<dbReference type="GO" id="GO:1902600">
    <property type="term" value="P:proton transmembrane transport"/>
    <property type="evidence" value="ECO:0007669"/>
    <property type="project" value="InterPro"/>
</dbReference>
<feature type="transmembrane region" description="Helical" evidence="6">
    <location>
        <begin position="80"/>
        <end position="101"/>
    </location>
</feature>
<feature type="domain" description="Cation/H+ exchanger transmembrane" evidence="7">
    <location>
        <begin position="123"/>
        <end position="523"/>
    </location>
</feature>
<gene>
    <name evidence="8" type="ORF">TrLO_g11819</name>
</gene>
<accession>A0A9W7CD63</accession>
<feature type="transmembrane region" description="Helical" evidence="6">
    <location>
        <begin position="336"/>
        <end position="355"/>
    </location>
</feature>
<dbReference type="PANTHER" id="PTHR31102">
    <property type="match status" value="1"/>
</dbReference>
<name>A0A9W7CD63_9STRA</name>
<dbReference type="OrthoDB" id="423807at2759"/>
<keyword evidence="2 6" id="KW-0812">Transmembrane</keyword>
<feature type="transmembrane region" description="Helical" evidence="6">
    <location>
        <begin position="431"/>
        <end position="450"/>
    </location>
</feature>
<evidence type="ECO:0000313" key="9">
    <source>
        <dbReference type="Proteomes" id="UP001165122"/>
    </source>
</evidence>
<comment type="caution">
    <text evidence="8">The sequence shown here is derived from an EMBL/GenBank/DDBJ whole genome shotgun (WGS) entry which is preliminary data.</text>
</comment>
<dbReference type="Pfam" id="PF00999">
    <property type="entry name" value="Na_H_Exchanger"/>
    <property type="match status" value="1"/>
</dbReference>
<sequence>MGAPSGKSETKKESGTLKMAHFEIEEGDHSHEGGYGDEEDVENRRSFFSERTSHFTKSTRQWAEQVLDVKNFEKAQSSGFFDVLGHMFMVLVLYYALMFMIGEEYMLPGGSMFCMTLIWFCSLVGGFGMDKAGLPPLLGMLISGMVLKNWQYLPGMTDPVKELPASWSEGIRAAGLSVILMRSGLELDIPAVKKAGMAAVRLTMCPGIIEAFVVAIGGMIIFDMEFPLALSMGFILAAVSPAVVVVGMFNLQKAGYGVAKGIPSLVVAAASFDDVVAISGFSIAVSFAIPSHGEDHSMVMTLMHGPLEIVFGVLLGFTGGAVLSATRIWNKRWKRSACVLGLGMLFMFGMLRQGFSGAGAMGGLIMGMVGSVCWRSGYPTQLAKRADEHYIHHAESDLALLWSLLCQPLLFGVIGTALDFGLIPVETIPKSILVCSFGLLFRLPIAFASTYGKGLTQKERSFVALSWIPKATVQAALCAVPLDKIKESMENNDEYTTEEYAKWEKWGYDILTTAVLSILLTAPLGLIFIQVLGPRWLSKDIEDEVEPDEEDPLHGALDDEENMSEEQKLAALAASDSSDLKTLMLMKIRKIESTMNNKNGHLTHTELMEFRKAIWQVKKVAEVCSIEGGGTKLLDTAGNFFRVANTMEKKENERRASRSNSLEEKDRRNSAPTKNNAGGMKIVNGGAVVKKEHANTLL</sequence>
<protein>
    <recommendedName>
        <fullName evidence="7">Cation/H+ exchanger transmembrane domain-containing protein</fullName>
    </recommendedName>
</protein>
<evidence type="ECO:0000313" key="8">
    <source>
        <dbReference type="EMBL" id="GMI06513.1"/>
    </source>
</evidence>
<feature type="transmembrane region" description="Helical" evidence="6">
    <location>
        <begin position="199"/>
        <end position="222"/>
    </location>
</feature>
<feature type="transmembrane region" description="Helical" evidence="6">
    <location>
        <begin position="309"/>
        <end position="329"/>
    </location>
</feature>
<feature type="region of interest" description="Disordered" evidence="5">
    <location>
        <begin position="543"/>
        <end position="562"/>
    </location>
</feature>
<evidence type="ECO:0000256" key="3">
    <source>
        <dbReference type="ARBA" id="ARBA00022989"/>
    </source>
</evidence>
<comment type="subcellular location">
    <subcellularLocation>
        <location evidence="1">Membrane</location>
        <topology evidence="1">Multi-pass membrane protein</topology>
    </subcellularLocation>
</comment>
<dbReference type="GO" id="GO:0015297">
    <property type="term" value="F:antiporter activity"/>
    <property type="evidence" value="ECO:0007669"/>
    <property type="project" value="InterPro"/>
</dbReference>
<evidence type="ECO:0000256" key="1">
    <source>
        <dbReference type="ARBA" id="ARBA00004141"/>
    </source>
</evidence>
<dbReference type="InterPro" id="IPR006153">
    <property type="entry name" value="Cation/H_exchanger_TM"/>
</dbReference>
<feature type="region of interest" description="Disordered" evidence="5">
    <location>
        <begin position="648"/>
        <end position="686"/>
    </location>
</feature>
<reference evidence="9" key="1">
    <citation type="journal article" date="2023" name="Commun. Biol.">
        <title>Genome analysis of Parmales, the sister group of diatoms, reveals the evolutionary specialization of diatoms from phago-mixotrophs to photoautotrophs.</title>
        <authorList>
            <person name="Ban H."/>
            <person name="Sato S."/>
            <person name="Yoshikawa S."/>
            <person name="Yamada K."/>
            <person name="Nakamura Y."/>
            <person name="Ichinomiya M."/>
            <person name="Sato N."/>
            <person name="Blanc-Mathieu R."/>
            <person name="Endo H."/>
            <person name="Kuwata A."/>
            <person name="Ogata H."/>
        </authorList>
    </citation>
    <scope>NUCLEOTIDE SEQUENCE [LARGE SCALE GENOMIC DNA]</scope>
    <source>
        <strain evidence="9">NIES 3700</strain>
    </source>
</reference>
<feature type="transmembrane region" description="Helical" evidence="6">
    <location>
        <begin position="263"/>
        <end position="289"/>
    </location>
</feature>
<organism evidence="8 9">
    <name type="scientific">Triparma laevis f. longispina</name>
    <dbReference type="NCBI Taxonomy" id="1714387"/>
    <lineage>
        <taxon>Eukaryota</taxon>
        <taxon>Sar</taxon>
        <taxon>Stramenopiles</taxon>
        <taxon>Ochrophyta</taxon>
        <taxon>Bolidophyceae</taxon>
        <taxon>Parmales</taxon>
        <taxon>Triparmaceae</taxon>
        <taxon>Triparma</taxon>
    </lineage>
</organism>
<feature type="compositionally biased region" description="Basic and acidic residues" evidence="5">
    <location>
        <begin position="648"/>
        <end position="669"/>
    </location>
</feature>
<dbReference type="PANTHER" id="PTHR31102:SF1">
    <property type="entry name" value="CATION_H+ EXCHANGER DOMAIN-CONTAINING PROTEIN"/>
    <property type="match status" value="1"/>
</dbReference>